<dbReference type="AlphaFoldDB" id="A0A1X6PDI1"/>
<protein>
    <submittedName>
        <fullName evidence="2">Uncharacterized protein</fullName>
    </submittedName>
</protein>
<reference evidence="2 3" key="1">
    <citation type="submission" date="2017-03" db="EMBL/GenBank/DDBJ databases">
        <title>WGS assembly of Porphyra umbilicalis.</title>
        <authorList>
            <person name="Brawley S.H."/>
            <person name="Blouin N.A."/>
            <person name="Ficko-Blean E."/>
            <person name="Wheeler G.L."/>
            <person name="Lohr M."/>
            <person name="Goodson H.V."/>
            <person name="Jenkins J.W."/>
            <person name="Blaby-Haas C.E."/>
            <person name="Helliwell K.E."/>
            <person name="Chan C."/>
            <person name="Marriage T."/>
            <person name="Bhattacharya D."/>
            <person name="Klein A.S."/>
            <person name="Badis Y."/>
            <person name="Brodie J."/>
            <person name="Cao Y."/>
            <person name="Collen J."/>
            <person name="Dittami S.M."/>
            <person name="Gachon C.M."/>
            <person name="Green B.R."/>
            <person name="Karpowicz S."/>
            <person name="Kim J.W."/>
            <person name="Kudahl U."/>
            <person name="Lin S."/>
            <person name="Michel G."/>
            <person name="Mittag M."/>
            <person name="Olson B.J."/>
            <person name="Pangilinan J."/>
            <person name="Peng Y."/>
            <person name="Qiu H."/>
            <person name="Shu S."/>
            <person name="Singer J.T."/>
            <person name="Smith A.G."/>
            <person name="Sprecher B.N."/>
            <person name="Wagner V."/>
            <person name="Wang W."/>
            <person name="Wang Z.-Y."/>
            <person name="Yan J."/>
            <person name="Yarish C."/>
            <person name="Zoeuner-Riek S."/>
            <person name="Zhuang Y."/>
            <person name="Zou Y."/>
            <person name="Lindquist E.A."/>
            <person name="Grimwood J."/>
            <person name="Barry K."/>
            <person name="Rokhsar D.S."/>
            <person name="Schmutz J."/>
            <person name="Stiller J.W."/>
            <person name="Grossman A.R."/>
            <person name="Prochnik S.E."/>
        </authorList>
    </citation>
    <scope>NUCLEOTIDE SEQUENCE [LARGE SCALE GENOMIC DNA]</scope>
    <source>
        <strain evidence="2">4086291</strain>
    </source>
</reference>
<keyword evidence="3" id="KW-1185">Reference proteome</keyword>
<gene>
    <name evidence="2" type="ORF">BU14_0103s0045</name>
</gene>
<sequence>MQQPPPAASTCGRSDCRGVSSLAPPAMAGGRRRGSLRVRRCSRCRSARRSLTRQPAGRRSASSARASPPATRSPRTRRRWRPPTSARAPGSPPSRKTRGRSRRRRRRLPTPT</sequence>
<feature type="compositionally biased region" description="Basic residues" evidence="1">
    <location>
        <begin position="30"/>
        <end position="51"/>
    </location>
</feature>
<evidence type="ECO:0000256" key="1">
    <source>
        <dbReference type="SAM" id="MobiDB-lite"/>
    </source>
</evidence>
<feature type="compositionally biased region" description="Low complexity" evidence="1">
    <location>
        <begin position="58"/>
        <end position="73"/>
    </location>
</feature>
<proteinExistence type="predicted"/>
<accession>A0A1X6PDI1</accession>
<feature type="region of interest" description="Disordered" evidence="1">
    <location>
        <begin position="1"/>
        <end position="112"/>
    </location>
</feature>
<feature type="compositionally biased region" description="Basic residues" evidence="1">
    <location>
        <begin position="95"/>
        <end position="112"/>
    </location>
</feature>
<dbReference type="EMBL" id="KV918807">
    <property type="protein sequence ID" value="OSX78703.1"/>
    <property type="molecule type" value="Genomic_DNA"/>
</dbReference>
<evidence type="ECO:0000313" key="2">
    <source>
        <dbReference type="EMBL" id="OSX78703.1"/>
    </source>
</evidence>
<name>A0A1X6PDI1_PORUM</name>
<organism evidence="2 3">
    <name type="scientific">Porphyra umbilicalis</name>
    <name type="common">Purple laver</name>
    <name type="synonym">Red alga</name>
    <dbReference type="NCBI Taxonomy" id="2786"/>
    <lineage>
        <taxon>Eukaryota</taxon>
        <taxon>Rhodophyta</taxon>
        <taxon>Bangiophyceae</taxon>
        <taxon>Bangiales</taxon>
        <taxon>Bangiaceae</taxon>
        <taxon>Porphyra</taxon>
    </lineage>
</organism>
<evidence type="ECO:0000313" key="3">
    <source>
        <dbReference type="Proteomes" id="UP000218209"/>
    </source>
</evidence>
<dbReference type="Proteomes" id="UP000218209">
    <property type="component" value="Unassembled WGS sequence"/>
</dbReference>